<keyword evidence="5" id="KW-1278">Translocase</keyword>
<keyword evidence="6 9" id="KW-1133">Transmembrane helix</keyword>
<evidence type="ECO:0000256" key="5">
    <source>
        <dbReference type="ARBA" id="ARBA00022967"/>
    </source>
</evidence>
<evidence type="ECO:0000259" key="10">
    <source>
        <dbReference type="PROSITE" id="PS50253"/>
    </source>
</evidence>
<gene>
    <name evidence="11" type="primary">cox3</name>
</gene>
<comment type="similarity">
    <text evidence="2 8">Belongs to the cytochrome c oxidase subunit 3 family.</text>
</comment>
<dbReference type="PROSITE" id="PS50253">
    <property type="entry name" value="COX3"/>
    <property type="match status" value="1"/>
</dbReference>
<sequence length="257" mass="29524">MKKFINYSSPWASLLSFTLMSAMMSLVMSLKQFESTGKMFLWGVNISIIMVFILMYMWVRDSSRESLMGFNNNDISSNIKLAVVLFLISEAFFFISFFWMFFYSAMAPEMGYWPPVSLWSPSFIGAPSLNTILLVSSSATVTMCHYDCHSKTSYSLAWLKLTLILSFMFITVQWLEYESLPFSFTSSVGGAVFFISTGFHGMHVIIGTLALGVSLLLMMKNYFTVSSMLGFELAVWYWHFVDAIWLMLYIVFYCWGH</sequence>
<dbReference type="GO" id="GO:0004129">
    <property type="term" value="F:cytochrome-c oxidase activity"/>
    <property type="evidence" value="ECO:0007669"/>
    <property type="project" value="InterPro"/>
</dbReference>
<keyword evidence="8 11" id="KW-0496">Mitochondrion</keyword>
<evidence type="ECO:0000256" key="2">
    <source>
        <dbReference type="ARBA" id="ARBA00010581"/>
    </source>
</evidence>
<accession>A0A6M2UJF8</accession>
<evidence type="ECO:0000256" key="7">
    <source>
        <dbReference type="ARBA" id="ARBA00023136"/>
    </source>
</evidence>
<reference evidence="11" key="1">
    <citation type="submission" date="2018-07" db="EMBL/GenBank/DDBJ databases">
        <title>Capillaria sp. from a cat in New South Wales, Australia.</title>
        <authorList>
            <person name="Slapeta J."/>
        </authorList>
    </citation>
    <scope>NUCLEOTIDE SEQUENCE</scope>
    <source>
        <strain evidence="11">Cat-2018</strain>
    </source>
</reference>
<feature type="domain" description="Heme-copper oxidase subunit III family profile" evidence="10">
    <location>
        <begin position="1"/>
        <end position="257"/>
    </location>
</feature>
<dbReference type="InterPro" id="IPR013833">
    <property type="entry name" value="Cyt_c_oxidase_su3_a-hlx"/>
</dbReference>
<dbReference type="InterPro" id="IPR024791">
    <property type="entry name" value="Cyt_c/ubiquinol_Oxase_su3"/>
</dbReference>
<dbReference type="Gene3D" id="1.10.287.70">
    <property type="match status" value="1"/>
</dbReference>
<geneLocation type="mitochondrion" evidence="11"/>
<organism evidence="11">
    <name type="scientific">Capillaria sp. cat-2018</name>
    <dbReference type="NCBI Taxonomy" id="2488633"/>
    <lineage>
        <taxon>Eukaryota</taxon>
        <taxon>Metazoa</taxon>
        <taxon>Ecdysozoa</taxon>
        <taxon>Nematoda</taxon>
        <taxon>Enoplea</taxon>
        <taxon>Dorylaimia</taxon>
        <taxon>Trichinellida</taxon>
        <taxon>Capillariidae</taxon>
        <taxon>Capillaria</taxon>
    </lineage>
</organism>
<feature type="transmembrane region" description="Helical" evidence="9">
    <location>
        <begin position="122"/>
        <end position="144"/>
    </location>
</feature>
<dbReference type="CDD" id="cd01665">
    <property type="entry name" value="Cyt_c_Oxidase_III"/>
    <property type="match status" value="1"/>
</dbReference>
<feature type="transmembrane region" description="Helical" evidence="9">
    <location>
        <begin position="156"/>
        <end position="175"/>
    </location>
</feature>
<dbReference type="GO" id="GO:0016020">
    <property type="term" value="C:membrane"/>
    <property type="evidence" value="ECO:0007669"/>
    <property type="project" value="UniProtKB-SubCell"/>
</dbReference>
<feature type="transmembrane region" description="Helical" evidence="9">
    <location>
        <begin position="79"/>
        <end position="102"/>
    </location>
</feature>
<dbReference type="InterPro" id="IPR035973">
    <property type="entry name" value="Cyt_c_oxidase_su3-like_sf"/>
</dbReference>
<dbReference type="GO" id="GO:0006123">
    <property type="term" value="P:mitochondrial electron transport, cytochrome c to oxygen"/>
    <property type="evidence" value="ECO:0007669"/>
    <property type="project" value="TreeGrafter"/>
</dbReference>
<proteinExistence type="inferred from homology"/>
<protein>
    <recommendedName>
        <fullName evidence="3 8">Cytochrome c oxidase subunit 3</fullName>
    </recommendedName>
</protein>
<dbReference type="AlphaFoldDB" id="A0A6M2UJF8"/>
<evidence type="ECO:0000256" key="6">
    <source>
        <dbReference type="ARBA" id="ARBA00022989"/>
    </source>
</evidence>
<evidence type="ECO:0000256" key="3">
    <source>
        <dbReference type="ARBA" id="ARBA00015944"/>
    </source>
</evidence>
<name>A0A6M2UJF8_9BILA</name>
<evidence type="ECO:0000256" key="4">
    <source>
        <dbReference type="ARBA" id="ARBA00022692"/>
    </source>
</evidence>
<keyword evidence="7 9" id="KW-0472">Membrane</keyword>
<feature type="transmembrane region" description="Helical" evidence="9">
    <location>
        <begin position="39"/>
        <end position="59"/>
    </location>
</feature>
<dbReference type="InterPro" id="IPR000298">
    <property type="entry name" value="Cyt_c_oxidase-like_su3"/>
</dbReference>
<evidence type="ECO:0000313" key="11">
    <source>
        <dbReference type="EMBL" id="QCL17201.1"/>
    </source>
</evidence>
<dbReference type="Pfam" id="PF00510">
    <property type="entry name" value="COX3"/>
    <property type="match status" value="1"/>
</dbReference>
<dbReference type="PANTHER" id="PTHR11403:SF7">
    <property type="entry name" value="CYTOCHROME C OXIDASE SUBUNIT 3"/>
    <property type="match status" value="1"/>
</dbReference>
<evidence type="ECO:0000256" key="1">
    <source>
        <dbReference type="ARBA" id="ARBA00004141"/>
    </source>
</evidence>
<dbReference type="PANTHER" id="PTHR11403">
    <property type="entry name" value="CYTOCHROME C OXIDASE SUBUNIT III"/>
    <property type="match status" value="1"/>
</dbReference>
<dbReference type="SUPFAM" id="SSF81452">
    <property type="entry name" value="Cytochrome c oxidase subunit III-like"/>
    <property type="match status" value="1"/>
</dbReference>
<dbReference type="GO" id="GO:0005739">
    <property type="term" value="C:mitochondrion"/>
    <property type="evidence" value="ECO:0007669"/>
    <property type="project" value="TreeGrafter"/>
</dbReference>
<dbReference type="EMBL" id="MH665363">
    <property type="protein sequence ID" value="QCL17201.1"/>
    <property type="molecule type" value="Genomic_DNA"/>
</dbReference>
<comment type="subcellular location">
    <subcellularLocation>
        <location evidence="1">Membrane</location>
        <topology evidence="1">Multi-pass membrane protein</topology>
    </subcellularLocation>
</comment>
<dbReference type="InterPro" id="IPR033945">
    <property type="entry name" value="Cyt_c_oxase_su3_dom"/>
</dbReference>
<comment type="function">
    <text evidence="8">Component of the cytochrome c oxidase, the last enzyme in the mitochondrial electron transport chain which drives oxidative phosphorylation. The respiratory chain contains 3 multisubunit complexes succinate dehydrogenase (complex II, CII), ubiquinol-cytochrome c oxidoreductase (cytochrome b-c1 complex, complex III, CIII) and cytochrome c oxidase (complex IV, CIV), that cooperate to transfer electrons derived from NADH and succinate to molecular oxygen, creating an electrochemical gradient over the inner membrane that drives transmembrane transport and the ATP synthase. Cytochrome c oxidase is the component of the respiratory chain that catalyzes the reduction of oxygen to water. Electrons originating from reduced cytochrome c in the intermembrane space (IMS) are transferred via the dinuclear copper A center (CU(A)) of subunit 2 and heme A of subunit 1 to the active site in subunit 1, a binuclear center (BNC) formed by heme A3 and copper B (CU(B)). The BNC reduces molecular oxygen to 2 water molecules using 4 electrons from cytochrome c in the IMS and 4 protons from the mitochondrial matrix.</text>
</comment>
<evidence type="ECO:0000256" key="8">
    <source>
        <dbReference type="RuleBase" id="RU003375"/>
    </source>
</evidence>
<feature type="transmembrane region" description="Helical" evidence="9">
    <location>
        <begin position="235"/>
        <end position="255"/>
    </location>
</feature>
<keyword evidence="4 8" id="KW-0812">Transmembrane</keyword>
<dbReference type="Gene3D" id="1.20.120.80">
    <property type="entry name" value="Cytochrome c oxidase, subunit III, four-helix bundle"/>
    <property type="match status" value="1"/>
</dbReference>
<evidence type="ECO:0000256" key="9">
    <source>
        <dbReference type="SAM" id="Phobius"/>
    </source>
</evidence>